<dbReference type="KEGG" id="tvi:Thivi_0807"/>
<sequence>MNKRLMAGLIAFCVTAPVLAEEALTVPLKRLSLDAAVKVAQGAIDACREKGIQIAVTVVDREGNVQVALRDTIAAPITLKISRMKAFTAVNFNAATSSMATRAESPIGRVEGLVMSAGGVPVLVGGSALAAGVGVSGAPDGADDEACALAGVAKIQDDLDMAM</sequence>
<dbReference type="InterPro" id="IPR005624">
    <property type="entry name" value="PduO/GlcC-like"/>
</dbReference>
<keyword evidence="1" id="KW-0732">Signal</keyword>
<accession>I3Y781</accession>
<evidence type="ECO:0000256" key="1">
    <source>
        <dbReference type="SAM" id="SignalP"/>
    </source>
</evidence>
<dbReference type="Gene3D" id="3.30.450.150">
    <property type="entry name" value="Haem-degrading domain"/>
    <property type="match status" value="1"/>
</dbReference>
<dbReference type="RefSeq" id="WP_014777340.1">
    <property type="nucleotide sequence ID" value="NC_018012.1"/>
</dbReference>
<dbReference type="STRING" id="765911.Thivi_0807"/>
<reference evidence="2 3" key="1">
    <citation type="submission" date="2012-06" db="EMBL/GenBank/DDBJ databases">
        <title>Complete sequence of Thiocystis violascens DSM 198.</title>
        <authorList>
            <consortium name="US DOE Joint Genome Institute"/>
            <person name="Lucas S."/>
            <person name="Han J."/>
            <person name="Lapidus A."/>
            <person name="Cheng J.-F."/>
            <person name="Goodwin L."/>
            <person name="Pitluck S."/>
            <person name="Peters L."/>
            <person name="Ovchinnikova G."/>
            <person name="Teshima H."/>
            <person name="Detter J.C."/>
            <person name="Han C."/>
            <person name="Tapia R."/>
            <person name="Land M."/>
            <person name="Hauser L."/>
            <person name="Kyrpides N."/>
            <person name="Ivanova N."/>
            <person name="Pagani I."/>
            <person name="Vogl K."/>
            <person name="Liu Z."/>
            <person name="Frigaard N.-U."/>
            <person name="Bryant D."/>
            <person name="Woyke T."/>
        </authorList>
    </citation>
    <scope>NUCLEOTIDE SEQUENCE [LARGE SCALE GENOMIC DNA]</scope>
    <source>
        <strain evidence="3">ATCC 17096 / DSM 198 / 6111</strain>
    </source>
</reference>
<feature type="chain" id="PRO_5003682329" evidence="1">
    <location>
        <begin position="21"/>
        <end position="163"/>
    </location>
</feature>
<dbReference type="Proteomes" id="UP000006062">
    <property type="component" value="Chromosome"/>
</dbReference>
<gene>
    <name evidence="2" type="ordered locus">Thivi_0807</name>
</gene>
<dbReference type="Pfam" id="PF03928">
    <property type="entry name" value="HbpS-like"/>
    <property type="match status" value="1"/>
</dbReference>
<evidence type="ECO:0000313" key="2">
    <source>
        <dbReference type="EMBL" id="AFL72849.1"/>
    </source>
</evidence>
<protein>
    <submittedName>
        <fullName evidence="2">Uncharacterized protein, possibly involved in utilization of glycolate and propanediol</fullName>
    </submittedName>
</protein>
<dbReference type="PANTHER" id="PTHR34309:SF10">
    <property type="entry name" value="SLR1406 PROTEIN"/>
    <property type="match status" value="1"/>
</dbReference>
<dbReference type="HOGENOM" id="CLU_103773_0_1_6"/>
<evidence type="ECO:0000313" key="3">
    <source>
        <dbReference type="Proteomes" id="UP000006062"/>
    </source>
</evidence>
<dbReference type="InterPro" id="IPR038084">
    <property type="entry name" value="PduO/GlcC-like_sf"/>
</dbReference>
<proteinExistence type="predicted"/>
<organism evidence="2 3">
    <name type="scientific">Thiocystis violascens (strain ATCC 17096 / DSM 198 / 6111)</name>
    <name type="common">Chromatium violascens</name>
    <dbReference type="NCBI Taxonomy" id="765911"/>
    <lineage>
        <taxon>Bacteria</taxon>
        <taxon>Pseudomonadati</taxon>
        <taxon>Pseudomonadota</taxon>
        <taxon>Gammaproteobacteria</taxon>
        <taxon>Chromatiales</taxon>
        <taxon>Chromatiaceae</taxon>
        <taxon>Thiocystis</taxon>
    </lineage>
</organism>
<dbReference type="OrthoDB" id="5786851at2"/>
<feature type="signal peptide" evidence="1">
    <location>
        <begin position="1"/>
        <end position="20"/>
    </location>
</feature>
<keyword evidence="3" id="KW-1185">Reference proteome</keyword>
<name>I3Y781_THIV6</name>
<dbReference type="InterPro" id="IPR052517">
    <property type="entry name" value="GlcG_carb_metab_protein"/>
</dbReference>
<dbReference type="eggNOG" id="COG3193">
    <property type="taxonomic scope" value="Bacteria"/>
</dbReference>
<dbReference type="SUPFAM" id="SSF143744">
    <property type="entry name" value="GlcG-like"/>
    <property type="match status" value="1"/>
</dbReference>
<dbReference type="PANTHER" id="PTHR34309">
    <property type="entry name" value="SLR1406 PROTEIN"/>
    <property type="match status" value="1"/>
</dbReference>
<dbReference type="EMBL" id="CP003154">
    <property type="protein sequence ID" value="AFL72849.1"/>
    <property type="molecule type" value="Genomic_DNA"/>
</dbReference>
<dbReference type="AlphaFoldDB" id="I3Y781"/>